<evidence type="ECO:0000313" key="10">
    <source>
        <dbReference type="EMBL" id="MCJ8500861.1"/>
    </source>
</evidence>
<protein>
    <submittedName>
        <fullName evidence="10">Flavocytochrome c</fullName>
    </submittedName>
</protein>
<organism evidence="10 11">
    <name type="scientific">Desulfatitalea alkaliphila</name>
    <dbReference type="NCBI Taxonomy" id="2929485"/>
    <lineage>
        <taxon>Bacteria</taxon>
        <taxon>Pseudomonadati</taxon>
        <taxon>Thermodesulfobacteriota</taxon>
        <taxon>Desulfobacteria</taxon>
        <taxon>Desulfobacterales</taxon>
        <taxon>Desulfosarcinaceae</taxon>
        <taxon>Desulfatitalea</taxon>
    </lineage>
</organism>
<reference evidence="10" key="1">
    <citation type="submission" date="2022-04" db="EMBL/GenBank/DDBJ databases">
        <title>Desulfatitalea alkaliphila sp. nov., a novel anaerobic sulfate-reducing bacterium isolated from terrestrial mud volcano, Taman Peninsula, Russia.</title>
        <authorList>
            <person name="Khomyakova M.A."/>
            <person name="Merkel A.Y."/>
            <person name="Slobodkin A.I."/>
        </authorList>
    </citation>
    <scope>NUCLEOTIDE SEQUENCE</scope>
    <source>
        <strain evidence="10">M08but</strain>
    </source>
</reference>
<dbReference type="GO" id="GO:0030313">
    <property type="term" value="C:cell envelope"/>
    <property type="evidence" value="ECO:0007669"/>
    <property type="project" value="UniProtKB-SubCell"/>
</dbReference>
<dbReference type="Gene3D" id="3.50.50.60">
    <property type="entry name" value="FAD/NAD(P)-binding domain"/>
    <property type="match status" value="1"/>
</dbReference>
<dbReference type="InterPro" id="IPR006311">
    <property type="entry name" value="TAT_signal"/>
</dbReference>
<comment type="caution">
    <text evidence="10">The sequence shown here is derived from an EMBL/GenBank/DDBJ whole genome shotgun (WGS) entry which is preliminary data.</text>
</comment>
<evidence type="ECO:0000256" key="6">
    <source>
        <dbReference type="ARBA" id="ARBA00023002"/>
    </source>
</evidence>
<evidence type="ECO:0000256" key="5">
    <source>
        <dbReference type="ARBA" id="ARBA00022827"/>
    </source>
</evidence>
<evidence type="ECO:0000256" key="3">
    <source>
        <dbReference type="ARBA" id="ARBA00011771"/>
    </source>
</evidence>
<evidence type="ECO:0000256" key="1">
    <source>
        <dbReference type="ARBA" id="ARBA00001974"/>
    </source>
</evidence>
<dbReference type="PANTHER" id="PTHR43400:SF7">
    <property type="entry name" value="FAD-DEPENDENT OXIDOREDUCTASE 2 FAD BINDING DOMAIN-CONTAINING PROTEIN"/>
    <property type="match status" value="1"/>
</dbReference>
<keyword evidence="4 8" id="KW-0285">Flavoprotein</keyword>
<evidence type="ECO:0000256" key="8">
    <source>
        <dbReference type="RuleBase" id="RU366062"/>
    </source>
</evidence>
<dbReference type="PROSITE" id="PS51318">
    <property type="entry name" value="TAT"/>
    <property type="match status" value="1"/>
</dbReference>
<comment type="subunit">
    <text evidence="3">Heterodimer of a large and a small subunit.</text>
</comment>
<dbReference type="InterPro" id="IPR027477">
    <property type="entry name" value="Succ_DH/fumarate_Rdtase_cat_sf"/>
</dbReference>
<dbReference type="SUPFAM" id="SSF51905">
    <property type="entry name" value="FAD/NAD(P)-binding domain"/>
    <property type="match status" value="1"/>
</dbReference>
<gene>
    <name evidence="10" type="ORF">MRX98_09785</name>
</gene>
<comment type="similarity">
    <text evidence="8">Belongs to the FAD-dependent oxidoreductase 2 family. FRD/SDH subfamily.</text>
</comment>
<dbReference type="GO" id="GO:0016491">
    <property type="term" value="F:oxidoreductase activity"/>
    <property type="evidence" value="ECO:0007669"/>
    <property type="project" value="UniProtKB-KW"/>
</dbReference>
<dbReference type="PRINTS" id="PR00469">
    <property type="entry name" value="PNDRDTASEII"/>
</dbReference>
<dbReference type="GO" id="GO:0010181">
    <property type="term" value="F:FMN binding"/>
    <property type="evidence" value="ECO:0007669"/>
    <property type="project" value="InterPro"/>
</dbReference>
<dbReference type="Pfam" id="PF00890">
    <property type="entry name" value="FAD_binding_2"/>
    <property type="match status" value="1"/>
</dbReference>
<accession>A0AA41R4Y1</accession>
<dbReference type="RefSeq" id="WP_246906528.1">
    <property type="nucleotide sequence ID" value="NZ_JALJRB010000009.1"/>
</dbReference>
<proteinExistence type="inferred from homology"/>
<dbReference type="InterPro" id="IPR050315">
    <property type="entry name" value="FAD-oxidoreductase_2"/>
</dbReference>
<evidence type="ECO:0000256" key="7">
    <source>
        <dbReference type="ARBA" id="ARBA00023014"/>
    </source>
</evidence>
<name>A0AA41R4Y1_9BACT</name>
<evidence type="ECO:0000256" key="4">
    <source>
        <dbReference type="ARBA" id="ARBA00022630"/>
    </source>
</evidence>
<keyword evidence="7" id="KW-0479">Metal-binding</keyword>
<dbReference type="NCBIfam" id="TIGR01409">
    <property type="entry name" value="TAT_signal_seq"/>
    <property type="match status" value="1"/>
</dbReference>
<dbReference type="GO" id="GO:0051536">
    <property type="term" value="F:iron-sulfur cluster binding"/>
    <property type="evidence" value="ECO:0007669"/>
    <property type="project" value="UniProtKB-KW"/>
</dbReference>
<feature type="domain" description="FAD-dependent oxidoreductase 2 FAD-binding" evidence="9">
    <location>
        <begin position="55"/>
        <end position="498"/>
    </location>
</feature>
<dbReference type="Gene3D" id="3.90.700.10">
    <property type="entry name" value="Succinate dehydrogenase/fumarate reductase flavoprotein, catalytic domain"/>
    <property type="match status" value="1"/>
</dbReference>
<evidence type="ECO:0000259" key="9">
    <source>
        <dbReference type="Pfam" id="PF00890"/>
    </source>
</evidence>
<dbReference type="InterPro" id="IPR019546">
    <property type="entry name" value="TAT_signal_bac_arc"/>
</dbReference>
<dbReference type="PRINTS" id="PR00368">
    <property type="entry name" value="FADPNR"/>
</dbReference>
<comment type="subcellular location">
    <subcellularLocation>
        <location evidence="2">Cell envelope</location>
    </subcellularLocation>
</comment>
<dbReference type="AlphaFoldDB" id="A0AA41R4Y1"/>
<dbReference type="InterPro" id="IPR036188">
    <property type="entry name" value="FAD/NAD-bd_sf"/>
</dbReference>
<keyword evidence="7" id="KW-0411">Iron-sulfur</keyword>
<evidence type="ECO:0000256" key="2">
    <source>
        <dbReference type="ARBA" id="ARBA00004196"/>
    </source>
</evidence>
<dbReference type="InterPro" id="IPR010960">
    <property type="entry name" value="Flavocytochrome_c"/>
</dbReference>
<sequence length="520" mass="55718">MGSQKQKNKGVSRRDFMKATGGMAAAAGMAGGGLLLGSKKAFAAEMPEKWDETFDVIVVGSGFAGLAAAYEAKKAGASVVVLEKMRTPGGNSIINGGVVAAAGSPLQAKAGIQDSPEILLQDMLAAGLHLNHLPLARIVAQESNNMVQWTINELGVKYKDGVTQEGGHAVPRMYSTYNQSGSAIVEQQLEKLAALGVVPRTGILLKRILRDNDGRIKGVEVREGYLFPKEGSGRQQFIKARKAVVLATGGFGNDVAFRSVQDPRLTQELESTNQPGATAEALREAFRIGCTPVQLSWIQLGPWGSPDERGMGLNPFFAQLCCAMYGLWVDTLTGKRFVNELADRKIRADAIIRAGNKCIAFTDAKGYALGQKALGEIMNRLIDRGVVKRHESLEAMAAAYDMPLAPLQETIQRFNTSVAAGKDEEWGRYLQKDQFPLETAPYYASRLMPKVHHTMGGVRINTDAQALDVETDAPIPGLYCAGEVTGAVHGAVRLGSCAVVDCLTFGRIAGRQAAAEKPWG</sequence>
<evidence type="ECO:0000313" key="11">
    <source>
        <dbReference type="Proteomes" id="UP001165427"/>
    </source>
</evidence>
<comment type="cofactor">
    <cofactor evidence="1">
        <name>FAD</name>
        <dbReference type="ChEBI" id="CHEBI:57692"/>
    </cofactor>
</comment>
<keyword evidence="11" id="KW-1185">Reference proteome</keyword>
<dbReference type="EMBL" id="JALJRB010000009">
    <property type="protein sequence ID" value="MCJ8500861.1"/>
    <property type="molecule type" value="Genomic_DNA"/>
</dbReference>
<dbReference type="PANTHER" id="PTHR43400">
    <property type="entry name" value="FUMARATE REDUCTASE"/>
    <property type="match status" value="1"/>
</dbReference>
<keyword evidence="6 8" id="KW-0560">Oxidoreductase</keyword>
<dbReference type="Proteomes" id="UP001165427">
    <property type="component" value="Unassembled WGS sequence"/>
</dbReference>
<dbReference type="NCBIfam" id="TIGR01813">
    <property type="entry name" value="flavo_cyto_c"/>
    <property type="match status" value="1"/>
</dbReference>
<keyword evidence="5 8" id="KW-0274">FAD</keyword>
<dbReference type="InterPro" id="IPR003953">
    <property type="entry name" value="FAD-dep_OxRdtase_2_FAD-bd"/>
</dbReference>
<keyword evidence="7" id="KW-0408">Iron</keyword>
<dbReference type="SUPFAM" id="SSF56425">
    <property type="entry name" value="Succinate dehydrogenase/fumarate reductase flavoprotein, catalytic domain"/>
    <property type="match status" value="1"/>
</dbReference>